<dbReference type="Proteomes" id="UP001303760">
    <property type="component" value="Unassembled WGS sequence"/>
</dbReference>
<evidence type="ECO:0000313" key="3">
    <source>
        <dbReference type="Proteomes" id="UP001303760"/>
    </source>
</evidence>
<sequence length="101" mass="11515">MGDINNDSKSSVDSESAIPARPDKRGREYGMYPDFLVDDRSIKGREEVQEKLNAIHAEGRWLEIYKFIHKYRPGTPHHFGRVIRGGYNGVFPLFFDDGTAA</sequence>
<evidence type="ECO:0000313" key="2">
    <source>
        <dbReference type="EMBL" id="KAK4232890.1"/>
    </source>
</evidence>
<reference evidence="2" key="2">
    <citation type="submission" date="2023-05" db="EMBL/GenBank/DDBJ databases">
        <authorList>
            <consortium name="Lawrence Berkeley National Laboratory"/>
            <person name="Steindorff A."/>
            <person name="Hensen N."/>
            <person name="Bonometti L."/>
            <person name="Westerberg I."/>
            <person name="Brannstrom I.O."/>
            <person name="Guillou S."/>
            <person name="Cros-Aarteil S."/>
            <person name="Calhoun S."/>
            <person name="Haridas S."/>
            <person name="Kuo A."/>
            <person name="Mondo S."/>
            <person name="Pangilinan J."/>
            <person name="Riley R."/>
            <person name="Labutti K."/>
            <person name="Andreopoulos B."/>
            <person name="Lipzen A."/>
            <person name="Chen C."/>
            <person name="Yanf M."/>
            <person name="Daum C."/>
            <person name="Ng V."/>
            <person name="Clum A."/>
            <person name="Ohm R."/>
            <person name="Martin F."/>
            <person name="Silar P."/>
            <person name="Natvig D."/>
            <person name="Lalanne C."/>
            <person name="Gautier V."/>
            <person name="Ament-Velasquez S.L."/>
            <person name="Kruys A."/>
            <person name="Hutchinson M.I."/>
            <person name="Powell A.J."/>
            <person name="Barry K."/>
            <person name="Miller A.N."/>
            <person name="Grigoriev I.V."/>
            <person name="Debuchy R."/>
            <person name="Gladieux P."/>
            <person name="Thoren M.H."/>
            <person name="Johannesson H."/>
        </authorList>
    </citation>
    <scope>NUCLEOTIDE SEQUENCE</scope>
    <source>
        <strain evidence="2">CBS 532.94</strain>
    </source>
</reference>
<feature type="non-terminal residue" evidence="2">
    <location>
        <position position="101"/>
    </location>
</feature>
<keyword evidence="3" id="KW-1185">Reference proteome</keyword>
<gene>
    <name evidence="2" type="ORF">C8A03DRAFT_39453</name>
</gene>
<dbReference type="AlphaFoldDB" id="A0AAN7C0B1"/>
<protein>
    <submittedName>
        <fullName evidence="2">Uncharacterized protein</fullName>
    </submittedName>
</protein>
<comment type="caution">
    <text evidence="2">The sequence shown here is derived from an EMBL/GenBank/DDBJ whole genome shotgun (WGS) entry which is preliminary data.</text>
</comment>
<accession>A0AAN7C0B1</accession>
<organism evidence="2 3">
    <name type="scientific">Achaetomium macrosporum</name>
    <dbReference type="NCBI Taxonomy" id="79813"/>
    <lineage>
        <taxon>Eukaryota</taxon>
        <taxon>Fungi</taxon>
        <taxon>Dikarya</taxon>
        <taxon>Ascomycota</taxon>
        <taxon>Pezizomycotina</taxon>
        <taxon>Sordariomycetes</taxon>
        <taxon>Sordariomycetidae</taxon>
        <taxon>Sordariales</taxon>
        <taxon>Chaetomiaceae</taxon>
        <taxon>Achaetomium</taxon>
    </lineage>
</organism>
<name>A0AAN7C0B1_9PEZI</name>
<feature type="region of interest" description="Disordered" evidence="1">
    <location>
        <begin position="1"/>
        <end position="31"/>
    </location>
</feature>
<dbReference type="EMBL" id="MU860794">
    <property type="protein sequence ID" value="KAK4232890.1"/>
    <property type="molecule type" value="Genomic_DNA"/>
</dbReference>
<feature type="compositionally biased region" description="Polar residues" evidence="1">
    <location>
        <begin position="1"/>
        <end position="14"/>
    </location>
</feature>
<evidence type="ECO:0000256" key="1">
    <source>
        <dbReference type="SAM" id="MobiDB-lite"/>
    </source>
</evidence>
<proteinExistence type="predicted"/>
<reference evidence="2" key="1">
    <citation type="journal article" date="2023" name="Mol. Phylogenet. Evol.">
        <title>Genome-scale phylogeny and comparative genomics of the fungal order Sordariales.</title>
        <authorList>
            <person name="Hensen N."/>
            <person name="Bonometti L."/>
            <person name="Westerberg I."/>
            <person name="Brannstrom I.O."/>
            <person name="Guillou S."/>
            <person name="Cros-Aarteil S."/>
            <person name="Calhoun S."/>
            <person name="Haridas S."/>
            <person name="Kuo A."/>
            <person name="Mondo S."/>
            <person name="Pangilinan J."/>
            <person name="Riley R."/>
            <person name="LaButti K."/>
            <person name="Andreopoulos B."/>
            <person name="Lipzen A."/>
            <person name="Chen C."/>
            <person name="Yan M."/>
            <person name="Daum C."/>
            <person name="Ng V."/>
            <person name="Clum A."/>
            <person name="Steindorff A."/>
            <person name="Ohm R.A."/>
            <person name="Martin F."/>
            <person name="Silar P."/>
            <person name="Natvig D.O."/>
            <person name="Lalanne C."/>
            <person name="Gautier V."/>
            <person name="Ament-Velasquez S.L."/>
            <person name="Kruys A."/>
            <person name="Hutchinson M.I."/>
            <person name="Powell A.J."/>
            <person name="Barry K."/>
            <person name="Miller A.N."/>
            <person name="Grigoriev I.V."/>
            <person name="Debuchy R."/>
            <person name="Gladieux P."/>
            <person name="Hiltunen Thoren M."/>
            <person name="Johannesson H."/>
        </authorList>
    </citation>
    <scope>NUCLEOTIDE SEQUENCE</scope>
    <source>
        <strain evidence="2">CBS 532.94</strain>
    </source>
</reference>